<feature type="binding site" evidence="7">
    <location>
        <position position="437"/>
    </location>
    <ligand>
        <name>[4Fe-4S] cluster</name>
        <dbReference type="ChEBI" id="CHEBI:49883"/>
    </ligand>
</feature>
<dbReference type="EMBL" id="JAPTGB010000005">
    <property type="protein sequence ID" value="MCZ0860248.1"/>
    <property type="molecule type" value="Genomic_DNA"/>
</dbReference>
<evidence type="ECO:0000256" key="2">
    <source>
        <dbReference type="ARBA" id="ARBA00010138"/>
    </source>
</evidence>
<feature type="domain" description="Glutamine amidotransferase type-2" evidence="9">
    <location>
        <begin position="2"/>
        <end position="225"/>
    </location>
</feature>
<keyword evidence="7" id="KW-0479">Metal-binding</keyword>
<comment type="similarity">
    <text evidence="2 7 8">In the C-terminal section; belongs to the purine/pyrimidine phosphoribosyltransferase family.</text>
</comment>
<protein>
    <recommendedName>
        <fullName evidence="7">Amidophosphoribosyltransferase</fullName>
        <shortName evidence="7">ATase</shortName>
        <ecNumber evidence="7">2.4.2.14</ecNumber>
    </recommendedName>
    <alternativeName>
        <fullName evidence="7">Glutamine phosphoribosylpyrophosphate amidotransferase</fullName>
        <shortName evidence="7">GPATase</shortName>
    </alternativeName>
</protein>
<comment type="function">
    <text evidence="7">Catalyzes the formation of phosphoribosylamine from phosphoribosylpyrophosphate (PRPP) and glutamine.</text>
</comment>
<dbReference type="CDD" id="cd06223">
    <property type="entry name" value="PRTases_typeI"/>
    <property type="match status" value="1"/>
</dbReference>
<dbReference type="SUPFAM" id="SSF53271">
    <property type="entry name" value="PRTase-like"/>
    <property type="match status" value="1"/>
</dbReference>
<reference evidence="10" key="1">
    <citation type="submission" date="2022-12" db="EMBL/GenBank/DDBJ databases">
        <title>Isolation and characterisation of novel Methanocorpusculum spp. from native Australian herbivores indicates the genus is ancestrally host-associated.</title>
        <authorList>
            <person name="Volmer J.G."/>
            <person name="Soo R.M."/>
            <person name="Evans P.N."/>
            <person name="Hoedt E.C."/>
            <person name="Astorga Alsina A.L."/>
            <person name="Woodcroft B.J."/>
            <person name="Tyson G.W."/>
            <person name="Hugenholtz P."/>
            <person name="Morrison M."/>
        </authorList>
    </citation>
    <scope>NUCLEOTIDE SEQUENCE</scope>
    <source>
        <strain evidence="10">MG</strain>
    </source>
</reference>
<evidence type="ECO:0000256" key="4">
    <source>
        <dbReference type="ARBA" id="ARBA00022679"/>
    </source>
</evidence>
<keyword evidence="7" id="KW-0460">Magnesium</keyword>
<feature type="binding site" evidence="7">
    <location>
        <position position="440"/>
    </location>
    <ligand>
        <name>[4Fe-4S] cluster</name>
        <dbReference type="ChEBI" id="CHEBI:49883"/>
    </ligand>
</feature>
<keyword evidence="5 7" id="KW-0658">Purine biosynthesis</keyword>
<keyword evidence="4 7" id="KW-0808">Transferase</keyword>
<proteinExistence type="inferred from homology"/>
<dbReference type="PIRSF" id="PIRSF000485">
    <property type="entry name" value="Amd_phspho_trans"/>
    <property type="match status" value="1"/>
</dbReference>
<dbReference type="InterPro" id="IPR017932">
    <property type="entry name" value="GATase_2_dom"/>
</dbReference>
<dbReference type="EC" id="2.4.2.14" evidence="7"/>
<comment type="caution">
    <text evidence="10">The sequence shown here is derived from an EMBL/GenBank/DDBJ whole genome shotgun (WGS) entry which is preliminary data.</text>
</comment>
<comment type="catalytic activity">
    <reaction evidence="7 8">
        <text>5-phospho-beta-D-ribosylamine + L-glutamate + diphosphate = 5-phospho-alpha-D-ribose 1-diphosphate + L-glutamine + H2O</text>
        <dbReference type="Rhea" id="RHEA:14905"/>
        <dbReference type="ChEBI" id="CHEBI:15377"/>
        <dbReference type="ChEBI" id="CHEBI:29985"/>
        <dbReference type="ChEBI" id="CHEBI:33019"/>
        <dbReference type="ChEBI" id="CHEBI:58017"/>
        <dbReference type="ChEBI" id="CHEBI:58359"/>
        <dbReference type="ChEBI" id="CHEBI:58681"/>
        <dbReference type="EC" id="2.4.2.14"/>
    </reaction>
</comment>
<dbReference type="HAMAP" id="MF_01931">
    <property type="entry name" value="PurF"/>
    <property type="match status" value="1"/>
</dbReference>
<dbReference type="NCBIfam" id="TIGR01134">
    <property type="entry name" value="purF"/>
    <property type="match status" value="1"/>
</dbReference>
<feature type="binding site" evidence="7">
    <location>
        <position position="386"/>
    </location>
    <ligand>
        <name>[4Fe-4S] cluster</name>
        <dbReference type="ChEBI" id="CHEBI:49883"/>
    </ligand>
</feature>
<feature type="binding site" evidence="7">
    <location>
        <position position="287"/>
    </location>
    <ligand>
        <name>Mg(2+)</name>
        <dbReference type="ChEBI" id="CHEBI:18420"/>
    </ligand>
</feature>
<dbReference type="Proteomes" id="UP001141422">
    <property type="component" value="Unassembled WGS sequence"/>
</dbReference>
<dbReference type="SUPFAM" id="SSF56235">
    <property type="entry name" value="N-terminal nucleophile aminohydrolases (Ntn hydrolases)"/>
    <property type="match status" value="1"/>
</dbReference>
<evidence type="ECO:0000256" key="3">
    <source>
        <dbReference type="ARBA" id="ARBA00022676"/>
    </source>
</evidence>
<evidence type="ECO:0000259" key="9">
    <source>
        <dbReference type="PROSITE" id="PS51278"/>
    </source>
</evidence>
<accession>A0ABT4IET2</accession>
<dbReference type="Gene3D" id="3.40.50.2020">
    <property type="match status" value="1"/>
</dbReference>
<comment type="cofactor">
    <cofactor evidence="7">
        <name>[4Fe-4S] cluster</name>
        <dbReference type="ChEBI" id="CHEBI:49883"/>
    </cofactor>
    <text evidence="7">Binds 1 [4Fe-4S] cluster per subunit.</text>
</comment>
<feature type="binding site" evidence="7">
    <location>
        <position position="349"/>
    </location>
    <ligand>
        <name>Mg(2+)</name>
        <dbReference type="ChEBI" id="CHEBI:18420"/>
    </ligand>
</feature>
<comment type="caution">
    <text evidence="7">Lacks conserved residue(s) required for the propagation of feature annotation.</text>
</comment>
<sequence length="466" mass="50660">MSGIAGIVDSRGVAYPLYYALHALQHRGQEAAGISTFHEKTLLTHKGPGQLAEVFNEQILSKLPGTVGIGQVLYTQKAHRGRTENIQPLKFSFQGHELSITVSVALVQDNRESLRAEYEGKGHIFSTTTNAELIAAMIAHELISGANAENAFVNAIQRLKGAYAGVAILDGVLYAFRDPLGTKPLCLGKLDTGYIVASESVAIDTLSGTFLRDITPGELIIINGDGVSSRQVLTADHKAYCVFEYVYTARPDSVIDGVLVYDARRRIGERLAKHPVKADLVSPVPDSGTAFATGFADASGIPYMEGLLKNRYVGRTFIMPAQSLRENAVRMKLNPVRRHISGKSVVLVDDSIVRGTTSLHIVDMVREFGAAEVHMRIGSTPIVAPCYFGVDLPTREELIANGRTVEEMREMIHATSLEYISTDDLVESVGIPHEDLCMACSCGAYPLDIPNESCCTCRRIKPAKEN</sequence>
<dbReference type="InterPro" id="IPR000836">
    <property type="entry name" value="PRTase_dom"/>
</dbReference>
<dbReference type="PROSITE" id="PS51278">
    <property type="entry name" value="GATASE_TYPE_2"/>
    <property type="match status" value="1"/>
</dbReference>
<evidence type="ECO:0000256" key="5">
    <source>
        <dbReference type="ARBA" id="ARBA00022755"/>
    </source>
</evidence>
<name>A0ABT4IET2_9EURY</name>
<feature type="binding site" evidence="7">
    <location>
        <position position="241"/>
    </location>
    <ligand>
        <name>[4Fe-4S] cluster</name>
        <dbReference type="ChEBI" id="CHEBI:49883"/>
    </ligand>
</feature>
<evidence type="ECO:0000256" key="7">
    <source>
        <dbReference type="HAMAP-Rule" id="MF_01931"/>
    </source>
</evidence>
<evidence type="ECO:0000313" key="10">
    <source>
        <dbReference type="EMBL" id="MCZ0860248.1"/>
    </source>
</evidence>
<keyword evidence="3 7" id="KW-0328">Glycosyltransferase</keyword>
<keyword evidence="11" id="KW-1185">Reference proteome</keyword>
<feature type="binding site" evidence="7">
    <location>
        <position position="350"/>
    </location>
    <ligand>
        <name>Mg(2+)</name>
        <dbReference type="ChEBI" id="CHEBI:18420"/>
    </ligand>
</feature>
<comment type="pathway">
    <text evidence="1 7 8">Purine metabolism; IMP biosynthesis via de novo pathway; N(1)-(5-phospho-D-ribosyl)glycinamide from 5-phospho-alpha-D-ribose 1-diphosphate: step 1/2.</text>
</comment>
<dbReference type="Pfam" id="PF13537">
    <property type="entry name" value="GATase_7"/>
    <property type="match status" value="1"/>
</dbReference>
<comment type="cofactor">
    <cofactor evidence="7">
        <name>Mg(2+)</name>
        <dbReference type="ChEBI" id="CHEBI:18420"/>
    </cofactor>
    <text evidence="7">Binds 1 Mg(2+) ion per subunit.</text>
</comment>
<dbReference type="PANTHER" id="PTHR11907">
    <property type="entry name" value="AMIDOPHOSPHORIBOSYLTRANSFERASE"/>
    <property type="match status" value="1"/>
</dbReference>
<dbReference type="InterPro" id="IPR029055">
    <property type="entry name" value="Ntn_hydrolases_N"/>
</dbReference>
<dbReference type="GO" id="GO:0004044">
    <property type="term" value="F:amidophosphoribosyltransferase activity"/>
    <property type="evidence" value="ECO:0007669"/>
    <property type="project" value="UniProtKB-EC"/>
</dbReference>
<keyword evidence="6 7" id="KW-0315">Glutamine amidotransferase</keyword>
<dbReference type="Gene3D" id="3.60.20.10">
    <property type="entry name" value="Glutamine Phosphoribosylpyrophosphate, subunit 1, domain 1"/>
    <property type="match status" value="1"/>
</dbReference>
<keyword evidence="7" id="KW-0004">4Fe-4S</keyword>
<dbReference type="RefSeq" id="WP_268924468.1">
    <property type="nucleotide sequence ID" value="NZ_JAPTGB010000005.1"/>
</dbReference>
<keyword evidence="7" id="KW-0411">Iron-sulfur</keyword>
<evidence type="ECO:0000256" key="1">
    <source>
        <dbReference type="ARBA" id="ARBA00005209"/>
    </source>
</evidence>
<dbReference type="InterPro" id="IPR029057">
    <property type="entry name" value="PRTase-like"/>
</dbReference>
<gene>
    <name evidence="7 10" type="primary">purF</name>
    <name evidence="10" type="ORF">O0S10_03250</name>
</gene>
<evidence type="ECO:0000256" key="6">
    <source>
        <dbReference type="ARBA" id="ARBA00022962"/>
    </source>
</evidence>
<keyword evidence="7" id="KW-0408">Iron</keyword>
<dbReference type="InterPro" id="IPR005854">
    <property type="entry name" value="PurF"/>
</dbReference>
<organism evidence="10 11">
    <name type="scientific">Methanocorpusculum petauri</name>
    <dbReference type="NCBI Taxonomy" id="3002863"/>
    <lineage>
        <taxon>Archaea</taxon>
        <taxon>Methanobacteriati</taxon>
        <taxon>Methanobacteriota</taxon>
        <taxon>Stenosarchaea group</taxon>
        <taxon>Methanomicrobia</taxon>
        <taxon>Methanomicrobiales</taxon>
        <taxon>Methanocorpusculaceae</taxon>
        <taxon>Methanocorpusculum</taxon>
    </lineage>
</organism>
<evidence type="ECO:0000256" key="8">
    <source>
        <dbReference type="PIRNR" id="PIRNR000485"/>
    </source>
</evidence>
<evidence type="ECO:0000313" key="11">
    <source>
        <dbReference type="Proteomes" id="UP001141422"/>
    </source>
</evidence>